<feature type="domain" description="AMP-binding enzyme C-terminal" evidence="4">
    <location>
        <begin position="432"/>
        <end position="506"/>
    </location>
</feature>
<dbReference type="PANTHER" id="PTHR43201">
    <property type="entry name" value="ACYL-COA SYNTHETASE"/>
    <property type="match status" value="1"/>
</dbReference>
<name>A0ABT0BT39_9SPHN</name>
<dbReference type="Gene3D" id="3.40.50.12780">
    <property type="entry name" value="N-terminal domain of ligase-like"/>
    <property type="match status" value="1"/>
</dbReference>
<dbReference type="PANTHER" id="PTHR43201:SF5">
    <property type="entry name" value="MEDIUM-CHAIN ACYL-COA LIGASE ACSF2, MITOCHONDRIAL"/>
    <property type="match status" value="1"/>
</dbReference>
<evidence type="ECO:0000256" key="1">
    <source>
        <dbReference type="ARBA" id="ARBA00006432"/>
    </source>
</evidence>
<organism evidence="5 6">
    <name type="scientific">Novosphingobium beihaiensis</name>
    <dbReference type="NCBI Taxonomy" id="2930389"/>
    <lineage>
        <taxon>Bacteria</taxon>
        <taxon>Pseudomonadati</taxon>
        <taxon>Pseudomonadota</taxon>
        <taxon>Alphaproteobacteria</taxon>
        <taxon>Sphingomonadales</taxon>
        <taxon>Sphingomonadaceae</taxon>
        <taxon>Novosphingobium</taxon>
    </lineage>
</organism>
<accession>A0ABT0BT39</accession>
<dbReference type="Gene3D" id="3.30.300.30">
    <property type="match status" value="1"/>
</dbReference>
<dbReference type="InterPro" id="IPR045851">
    <property type="entry name" value="AMP-bd_C_sf"/>
</dbReference>
<dbReference type="Proteomes" id="UP001202281">
    <property type="component" value="Unassembled WGS sequence"/>
</dbReference>
<dbReference type="EMBL" id="JALHLG010000022">
    <property type="protein sequence ID" value="MCJ2187966.1"/>
    <property type="molecule type" value="Genomic_DNA"/>
</dbReference>
<protein>
    <submittedName>
        <fullName evidence="5">AMP-binding protein</fullName>
    </submittedName>
</protein>
<gene>
    <name evidence="5" type="ORF">MTR66_14215</name>
</gene>
<sequence>MAASDWETVHRPLFNADVLANALNTGGGRPLLRQLDGPTLTVADMRDETSRFLQALQAVGVTAGDRVSLIAPNRPECLHVTHALQLLAALYVPIHPLSALADQFTVIRDAGVKVLLFDAERFESRAAEIGHAIPGIRLLAIGHSMVAENIQELAAGFTPQKLLAPAADGHDVIRLGYSGGTTGKPKAIPSCQRSGFLTGLYMQAVWEWPEKPDILSCAPLTHAGGAMFMPALLRGGTFLILPRFDPVQVMQMIESHRINCMMLVPTMIYALLDHPRFGDFDLSSLETVFYGASAINPARLKEAIERIGPVFAQFYGQAEAPMVLTYMRKRDHDPGDLNRLASCGQPSPWIRLELHDSKGHPVPDGEPGEIVVQGPLVMDGYRDPELTAEAFKHGWLHTGDVAVRDPGGFLHIVDRTKDMIVSGGFNIYPRDIENVMAEHPAVAEVAVIGVPHEKWGEAVHAVVVLKPGMSASTEELCSPVATRKGSYQTPKSVEFAEAIPQTPVGKPDKKALRARYADKA</sequence>
<dbReference type="RefSeq" id="WP_243922168.1">
    <property type="nucleotide sequence ID" value="NZ_JALHLG010000022.1"/>
</dbReference>
<proteinExistence type="inferred from homology"/>
<comment type="caution">
    <text evidence="5">The sequence shown here is derived from an EMBL/GenBank/DDBJ whole genome shotgun (WGS) entry which is preliminary data.</text>
</comment>
<evidence type="ECO:0000259" key="3">
    <source>
        <dbReference type="Pfam" id="PF00501"/>
    </source>
</evidence>
<feature type="domain" description="AMP-dependent synthetase/ligase" evidence="3">
    <location>
        <begin position="28"/>
        <end position="381"/>
    </location>
</feature>
<dbReference type="InterPro" id="IPR042099">
    <property type="entry name" value="ANL_N_sf"/>
</dbReference>
<dbReference type="InterPro" id="IPR025110">
    <property type="entry name" value="AMP-bd_C"/>
</dbReference>
<dbReference type="PROSITE" id="PS00455">
    <property type="entry name" value="AMP_BINDING"/>
    <property type="match status" value="1"/>
</dbReference>
<evidence type="ECO:0000256" key="2">
    <source>
        <dbReference type="ARBA" id="ARBA00022598"/>
    </source>
</evidence>
<dbReference type="Pfam" id="PF00501">
    <property type="entry name" value="AMP-binding"/>
    <property type="match status" value="1"/>
</dbReference>
<evidence type="ECO:0000259" key="4">
    <source>
        <dbReference type="Pfam" id="PF13193"/>
    </source>
</evidence>
<reference evidence="5 6" key="1">
    <citation type="submission" date="2022-04" db="EMBL/GenBank/DDBJ databases">
        <title>Identification of a novel bacterium isolated from mangrove sediments.</title>
        <authorList>
            <person name="Pan X."/>
        </authorList>
    </citation>
    <scope>NUCLEOTIDE SEQUENCE [LARGE SCALE GENOMIC DNA]</scope>
    <source>
        <strain evidence="5 6">B2638</strain>
    </source>
</reference>
<dbReference type="SUPFAM" id="SSF56801">
    <property type="entry name" value="Acetyl-CoA synthetase-like"/>
    <property type="match status" value="1"/>
</dbReference>
<dbReference type="InterPro" id="IPR020845">
    <property type="entry name" value="AMP-binding_CS"/>
</dbReference>
<evidence type="ECO:0000313" key="6">
    <source>
        <dbReference type="Proteomes" id="UP001202281"/>
    </source>
</evidence>
<keyword evidence="2" id="KW-0436">Ligase</keyword>
<evidence type="ECO:0000313" key="5">
    <source>
        <dbReference type="EMBL" id="MCJ2187966.1"/>
    </source>
</evidence>
<keyword evidence="6" id="KW-1185">Reference proteome</keyword>
<comment type="similarity">
    <text evidence="1">Belongs to the ATP-dependent AMP-binding enzyme family.</text>
</comment>
<dbReference type="InterPro" id="IPR000873">
    <property type="entry name" value="AMP-dep_synth/lig_dom"/>
</dbReference>
<dbReference type="Pfam" id="PF13193">
    <property type="entry name" value="AMP-binding_C"/>
    <property type="match status" value="1"/>
</dbReference>